<proteinExistence type="predicted"/>
<dbReference type="AlphaFoldDB" id="A0A4R2EPI8"/>
<dbReference type="EMBL" id="SLWB01000004">
    <property type="protein sequence ID" value="TCN70257.1"/>
    <property type="molecule type" value="Genomic_DNA"/>
</dbReference>
<comment type="caution">
    <text evidence="1">The sequence shown here is derived from an EMBL/GenBank/DDBJ whole genome shotgun (WGS) entry which is preliminary data.</text>
</comment>
<reference evidence="1 2" key="1">
    <citation type="submission" date="2019-03" db="EMBL/GenBank/DDBJ databases">
        <title>Genomic Encyclopedia of Archaeal and Bacterial Type Strains, Phase II (KMG-II): from individual species to whole genera.</title>
        <authorList>
            <person name="Goeker M."/>
        </authorList>
    </citation>
    <scope>NUCLEOTIDE SEQUENCE [LARGE SCALE GENOMIC DNA]</scope>
    <source>
        <strain evidence="1 2">RL-C</strain>
    </source>
</reference>
<dbReference type="RefSeq" id="WP_131838808.1">
    <property type="nucleotide sequence ID" value="NZ_SLWB01000004.1"/>
</dbReference>
<dbReference type="Proteomes" id="UP000294830">
    <property type="component" value="Unassembled WGS sequence"/>
</dbReference>
<keyword evidence="2" id="KW-1185">Reference proteome</keyword>
<dbReference type="OrthoDB" id="9773332at2"/>
<accession>A0A4R2EPI8</accession>
<dbReference type="Pfam" id="PF09674">
    <property type="entry name" value="DUF2400"/>
    <property type="match status" value="1"/>
</dbReference>
<evidence type="ECO:0000313" key="1">
    <source>
        <dbReference type="EMBL" id="TCN70257.1"/>
    </source>
</evidence>
<gene>
    <name evidence="1" type="ORF">CLV25_104216</name>
</gene>
<evidence type="ECO:0000313" key="2">
    <source>
        <dbReference type="Proteomes" id="UP000294830"/>
    </source>
</evidence>
<sequence>MDKDLLCVKQLLDEQYRKYCCSSFIDDDPIQVPHLFSSQQNREIAGFFAATFAWGQRKTIIAKSKELIARMDSNPADFVINYSESDLRVLKGFRHRTFSENDAVGFVRGLASIYRYYSSMDEYLVSRGGTTPLVALRLLRSHFESESGVLPTTLRHIANVDAGSAAKRLNMFFRWMVRSDQEGVDFGLWKCIQPKYLLIPLDLHVGNVSRDLGILKRRQNDLKAVLELTEVLKQFDASDPVKYDFALFSLGVNRNTDWTD</sequence>
<organism evidence="1 2">
    <name type="scientific">Acetobacteroides hydrogenigenes</name>
    <dbReference type="NCBI Taxonomy" id="979970"/>
    <lineage>
        <taxon>Bacteria</taxon>
        <taxon>Pseudomonadati</taxon>
        <taxon>Bacteroidota</taxon>
        <taxon>Bacteroidia</taxon>
        <taxon>Bacteroidales</taxon>
        <taxon>Rikenellaceae</taxon>
        <taxon>Acetobacteroides</taxon>
    </lineage>
</organism>
<name>A0A4R2EPI8_9BACT</name>
<dbReference type="InterPro" id="IPR014127">
    <property type="entry name" value="CHP02757"/>
</dbReference>
<protein>
    <submittedName>
        <fullName evidence="1">Uncharacterized protein (TIGR02757 family)</fullName>
    </submittedName>
</protein>
<dbReference type="NCBIfam" id="TIGR02757">
    <property type="entry name" value="TIGR02757 family protein"/>
    <property type="match status" value="1"/>
</dbReference>